<feature type="transmembrane region" description="Helical" evidence="1">
    <location>
        <begin position="142"/>
        <end position="163"/>
    </location>
</feature>
<accession>A0A1M7CP15</accession>
<keyword evidence="3" id="KW-1185">Reference proteome</keyword>
<feature type="transmembrane region" description="Helical" evidence="1">
    <location>
        <begin position="39"/>
        <end position="60"/>
    </location>
</feature>
<keyword evidence="1" id="KW-1133">Transmembrane helix</keyword>
<evidence type="ECO:0000313" key="3">
    <source>
        <dbReference type="Proteomes" id="UP000183947"/>
    </source>
</evidence>
<dbReference type="EMBL" id="FRAS01000019">
    <property type="protein sequence ID" value="SHL69048.1"/>
    <property type="molecule type" value="Genomic_DNA"/>
</dbReference>
<dbReference type="OrthoDB" id="5569620at2"/>
<dbReference type="RefSeq" id="WP_073287275.1">
    <property type="nucleotide sequence ID" value="NZ_FRAS01000019.1"/>
</dbReference>
<dbReference type="AlphaFoldDB" id="A0A1M7CP15"/>
<dbReference type="Proteomes" id="UP000183947">
    <property type="component" value="Unassembled WGS sequence"/>
</dbReference>
<feature type="transmembrane region" description="Helical" evidence="1">
    <location>
        <begin position="106"/>
        <end position="130"/>
    </location>
</feature>
<dbReference type="STRING" id="1121959.SAMN02746009_03194"/>
<proteinExistence type="predicted"/>
<protein>
    <submittedName>
        <fullName evidence="2">Uncharacterized protein</fullName>
    </submittedName>
</protein>
<name>A0A1M7CP15_9BACT</name>
<feature type="transmembrane region" description="Helical" evidence="1">
    <location>
        <begin position="12"/>
        <end position="33"/>
    </location>
</feature>
<gene>
    <name evidence="2" type="ORF">SAMN02746009_03194</name>
</gene>
<evidence type="ECO:0000313" key="2">
    <source>
        <dbReference type="EMBL" id="SHL69048.1"/>
    </source>
</evidence>
<organism evidence="2 3">
    <name type="scientific">Hymenobacter psychrotolerans DSM 18569</name>
    <dbReference type="NCBI Taxonomy" id="1121959"/>
    <lineage>
        <taxon>Bacteria</taxon>
        <taxon>Pseudomonadati</taxon>
        <taxon>Bacteroidota</taxon>
        <taxon>Cytophagia</taxon>
        <taxon>Cytophagales</taxon>
        <taxon>Hymenobacteraceae</taxon>
        <taxon>Hymenobacter</taxon>
    </lineage>
</organism>
<evidence type="ECO:0000256" key="1">
    <source>
        <dbReference type="SAM" id="Phobius"/>
    </source>
</evidence>
<sequence length="164" mass="18275">MALRFHFHPRNHLRGLLIYAAGDTAAALLLHQFSAGRLAGMALVGGLLYSLEVPAYFSWIDRRVPPAPGLARRLVRAALSLLYFNPLWIARHMLFIQLFSGHADQISTALLAVALRSFLLNVPVSFTANYLIQNHVAPRRRFLASALFSGLMAVYYALSATWLK</sequence>
<reference evidence="3" key="1">
    <citation type="submission" date="2016-11" db="EMBL/GenBank/DDBJ databases">
        <authorList>
            <person name="Varghese N."/>
            <person name="Submissions S."/>
        </authorList>
    </citation>
    <scope>NUCLEOTIDE SEQUENCE [LARGE SCALE GENOMIC DNA]</scope>
    <source>
        <strain evidence="3">DSM 18569</strain>
    </source>
</reference>
<keyword evidence="1" id="KW-0472">Membrane</keyword>
<feature type="transmembrane region" description="Helical" evidence="1">
    <location>
        <begin position="81"/>
        <end position="100"/>
    </location>
</feature>
<keyword evidence="1" id="KW-0812">Transmembrane</keyword>